<proteinExistence type="predicted"/>
<keyword evidence="2" id="KW-1185">Reference proteome</keyword>
<dbReference type="SUPFAM" id="SSF56672">
    <property type="entry name" value="DNA/RNA polymerases"/>
    <property type="match status" value="1"/>
</dbReference>
<name>A0A484N763_9ASTE</name>
<dbReference type="EMBL" id="OOIL02006340">
    <property type="protein sequence ID" value="VFQ97161.1"/>
    <property type="molecule type" value="Genomic_DNA"/>
</dbReference>
<accession>A0A484N763</accession>
<dbReference type="AlphaFoldDB" id="A0A484N763"/>
<feature type="non-terminal residue" evidence="1">
    <location>
        <position position="1"/>
    </location>
</feature>
<reference evidence="1 2" key="1">
    <citation type="submission" date="2018-04" db="EMBL/GenBank/DDBJ databases">
        <authorList>
            <person name="Vogel A."/>
        </authorList>
    </citation>
    <scope>NUCLEOTIDE SEQUENCE [LARGE SCALE GENOMIC DNA]</scope>
</reference>
<evidence type="ECO:0000313" key="1">
    <source>
        <dbReference type="EMBL" id="VFQ97161.1"/>
    </source>
</evidence>
<dbReference type="Proteomes" id="UP000595140">
    <property type="component" value="Unassembled WGS sequence"/>
</dbReference>
<gene>
    <name evidence="1" type="ORF">CCAM_LOCUS38937</name>
</gene>
<dbReference type="OrthoDB" id="1738169at2759"/>
<dbReference type="Gene3D" id="3.10.10.10">
    <property type="entry name" value="HIV Type 1 Reverse Transcriptase, subunit A, domain 1"/>
    <property type="match status" value="1"/>
</dbReference>
<feature type="non-terminal residue" evidence="1">
    <location>
        <position position="186"/>
    </location>
</feature>
<protein>
    <submittedName>
        <fullName evidence="1">Uncharacterized protein</fullName>
    </submittedName>
</protein>
<dbReference type="InterPro" id="IPR043502">
    <property type="entry name" value="DNA/RNA_pol_sf"/>
</dbReference>
<sequence>PLRFLLLNTNLPTKTPLEMSSSQQINATSAQVQATNEGASIPVAATIPVISAPVLPLGLSSVPTASPGVASEITKGETREKLEPEAETVEIELHPGDSSRMVRIGANLPEDLKEQITRVLQEYAGIFAWSVADMPGIDRSVICHRLAVREGSRPLRQKKRYLASDRRDFVKKEVKDLLSVGHIREV</sequence>
<evidence type="ECO:0000313" key="2">
    <source>
        <dbReference type="Proteomes" id="UP000595140"/>
    </source>
</evidence>
<organism evidence="1 2">
    <name type="scientific">Cuscuta campestris</name>
    <dbReference type="NCBI Taxonomy" id="132261"/>
    <lineage>
        <taxon>Eukaryota</taxon>
        <taxon>Viridiplantae</taxon>
        <taxon>Streptophyta</taxon>
        <taxon>Embryophyta</taxon>
        <taxon>Tracheophyta</taxon>
        <taxon>Spermatophyta</taxon>
        <taxon>Magnoliopsida</taxon>
        <taxon>eudicotyledons</taxon>
        <taxon>Gunneridae</taxon>
        <taxon>Pentapetalae</taxon>
        <taxon>asterids</taxon>
        <taxon>lamiids</taxon>
        <taxon>Solanales</taxon>
        <taxon>Convolvulaceae</taxon>
        <taxon>Cuscuteae</taxon>
        <taxon>Cuscuta</taxon>
        <taxon>Cuscuta subgen. Grammica</taxon>
        <taxon>Cuscuta sect. Cleistogrammica</taxon>
    </lineage>
</organism>